<evidence type="ECO:0000313" key="4">
    <source>
        <dbReference type="Proteomes" id="UP000217311"/>
    </source>
</evidence>
<protein>
    <submittedName>
        <fullName evidence="3">DNA-binding protein</fullName>
    </submittedName>
</protein>
<evidence type="ECO:0000259" key="2">
    <source>
        <dbReference type="Pfam" id="PF12728"/>
    </source>
</evidence>
<reference evidence="4" key="1">
    <citation type="submission" date="2017-09" db="EMBL/GenBank/DDBJ databases">
        <title>Genome evolution observed in wild isolates of Caulobacter crescentus.</title>
        <authorList>
            <person name="Ely B."/>
            <person name="Wilson K."/>
            <person name="Scott D."/>
        </authorList>
    </citation>
    <scope>NUCLEOTIDE SEQUENCE [LARGE SCALE GENOMIC DNA]</scope>
    <source>
        <strain evidence="4">CB13b1a</strain>
    </source>
</reference>
<feature type="domain" description="Helix-turn-helix" evidence="2">
    <location>
        <begin position="12"/>
        <end position="61"/>
    </location>
</feature>
<dbReference type="RefSeq" id="WP_096052412.1">
    <property type="nucleotide sequence ID" value="NZ_CP023315.3"/>
</dbReference>
<dbReference type="SUPFAM" id="SSF46955">
    <property type="entry name" value="Putative DNA-binding domain"/>
    <property type="match status" value="1"/>
</dbReference>
<sequence>MDTFKTESLPVYLSTVEAAQLLRLSPRTLEKHRVYGTGPSFRKIGGRLIYAAADLVAWAETGAKASTSDPRSGPGPARRQSPSLQ</sequence>
<organism evidence="3 4">
    <name type="scientific">Caulobacter vibrioides</name>
    <name type="common">Caulobacter crescentus</name>
    <dbReference type="NCBI Taxonomy" id="155892"/>
    <lineage>
        <taxon>Bacteria</taxon>
        <taxon>Pseudomonadati</taxon>
        <taxon>Pseudomonadota</taxon>
        <taxon>Alphaproteobacteria</taxon>
        <taxon>Caulobacterales</taxon>
        <taxon>Caulobacteraceae</taxon>
        <taxon>Caulobacter</taxon>
    </lineage>
</organism>
<dbReference type="EMBL" id="CP023315">
    <property type="protein sequence ID" value="ATC33021.1"/>
    <property type="molecule type" value="Genomic_DNA"/>
</dbReference>
<proteinExistence type="predicted"/>
<dbReference type="AlphaFoldDB" id="A0A290MLY3"/>
<name>A0A290MLY3_CAUVI</name>
<dbReference type="Proteomes" id="UP000217311">
    <property type="component" value="Chromosome"/>
</dbReference>
<dbReference type="GO" id="GO:0003677">
    <property type="term" value="F:DNA binding"/>
    <property type="evidence" value="ECO:0007669"/>
    <property type="project" value="UniProtKB-KW"/>
</dbReference>
<evidence type="ECO:0000313" key="3">
    <source>
        <dbReference type="EMBL" id="ATC33021.1"/>
    </source>
</evidence>
<feature type="region of interest" description="Disordered" evidence="1">
    <location>
        <begin position="62"/>
        <end position="85"/>
    </location>
</feature>
<keyword evidence="3" id="KW-0238">DNA-binding</keyword>
<gene>
    <name evidence="3" type="ORF">CA606_12175</name>
</gene>
<evidence type="ECO:0000256" key="1">
    <source>
        <dbReference type="SAM" id="MobiDB-lite"/>
    </source>
</evidence>
<dbReference type="InterPro" id="IPR041657">
    <property type="entry name" value="HTH_17"/>
</dbReference>
<dbReference type="InterPro" id="IPR009061">
    <property type="entry name" value="DNA-bd_dom_put_sf"/>
</dbReference>
<dbReference type="Pfam" id="PF12728">
    <property type="entry name" value="HTH_17"/>
    <property type="match status" value="1"/>
</dbReference>
<accession>A0A290MLY3</accession>